<dbReference type="Proteomes" id="UP001196530">
    <property type="component" value="Unassembled WGS sequence"/>
</dbReference>
<accession>A0AAN6DE41</accession>
<evidence type="ECO:0000313" key="1">
    <source>
        <dbReference type="EMBL" id="KAG7817924.1"/>
    </source>
</evidence>
<dbReference type="GeneID" id="66127874"/>
<dbReference type="EMBL" id="JAHLUX010000007">
    <property type="protein sequence ID" value="KAG7817924.1"/>
    <property type="molecule type" value="Genomic_DNA"/>
</dbReference>
<proteinExistence type="predicted"/>
<organism evidence="1 2">
    <name type="scientific">Pichia angusta</name>
    <name type="common">Yeast</name>
    <name type="synonym">Hansenula polymorpha</name>
    <dbReference type="NCBI Taxonomy" id="870730"/>
    <lineage>
        <taxon>Eukaryota</taxon>
        <taxon>Fungi</taxon>
        <taxon>Dikarya</taxon>
        <taxon>Ascomycota</taxon>
        <taxon>Saccharomycotina</taxon>
        <taxon>Pichiomycetes</taxon>
        <taxon>Pichiales</taxon>
        <taxon>Pichiaceae</taxon>
        <taxon>Ogataea</taxon>
    </lineage>
</organism>
<dbReference type="RefSeq" id="XP_043059265.1">
    <property type="nucleotide sequence ID" value="XM_043204453.1"/>
</dbReference>
<sequence length="92" mass="10587">MICFQQRKPSNEMDSTTETSQLTQFQYQSLCHLQPPTHVKTASGMVFGLSCSERCRNQIHKFAAYYREYEIADREAETGGNTRDFVLWSSPA</sequence>
<reference evidence="1" key="1">
    <citation type="journal article" date="2021" name="G3 (Bethesda)">
        <title>Genomic diversity, chromosomal rearrangements, and interspecies hybridization in the ogataea polymorpha species complex.</title>
        <authorList>
            <person name="Hanson S.J."/>
            <person name="Cinneide E.O."/>
            <person name="Salzberg L.I."/>
            <person name="Wolfe K.H."/>
            <person name="McGowan J."/>
            <person name="Fitzpatrick D.A."/>
            <person name="Matlin K."/>
        </authorList>
    </citation>
    <scope>NUCLEOTIDE SEQUENCE</scope>
    <source>
        <strain evidence="1">61-244</strain>
    </source>
</reference>
<dbReference type="AlphaFoldDB" id="A0AAN6DE41"/>
<comment type="caution">
    <text evidence="1">The sequence shown here is derived from an EMBL/GenBank/DDBJ whole genome shotgun (WGS) entry which is preliminary data.</text>
</comment>
<gene>
    <name evidence="1" type="ORF">KL928_003823</name>
</gene>
<evidence type="ECO:0000313" key="2">
    <source>
        <dbReference type="Proteomes" id="UP001196530"/>
    </source>
</evidence>
<name>A0AAN6DE41_PICAN</name>
<protein>
    <submittedName>
        <fullName evidence="1">Uncharacterized protein</fullName>
    </submittedName>
</protein>